<dbReference type="GeneID" id="55560913"/>
<dbReference type="Gene3D" id="2.60.40.790">
    <property type="match status" value="1"/>
</dbReference>
<dbReference type="EMBL" id="CADILJ010000023">
    <property type="protein sequence ID" value="CAB3949552.1"/>
    <property type="molecule type" value="Genomic_DNA"/>
</dbReference>
<protein>
    <recommendedName>
        <fullName evidence="3">SHSP domain-containing protein</fullName>
    </recommendedName>
</protein>
<evidence type="ECO:0000259" key="3">
    <source>
        <dbReference type="PROSITE" id="PS01031"/>
    </source>
</evidence>
<name>A0A1D8IBD6_9BURK</name>
<evidence type="ECO:0000256" key="1">
    <source>
        <dbReference type="PROSITE-ProRule" id="PRU00285"/>
    </source>
</evidence>
<gene>
    <name evidence="4" type="ORF">LMG3328_03955</name>
    <name evidence="5" type="ORF">LMG7053_02962</name>
</gene>
<evidence type="ECO:0000256" key="2">
    <source>
        <dbReference type="RuleBase" id="RU003616"/>
    </source>
</evidence>
<keyword evidence="7" id="KW-1185">Reference proteome</keyword>
<evidence type="ECO:0000313" key="6">
    <source>
        <dbReference type="Proteomes" id="UP000494122"/>
    </source>
</evidence>
<evidence type="ECO:0000313" key="4">
    <source>
        <dbReference type="EMBL" id="CAB3894307.1"/>
    </source>
</evidence>
<dbReference type="Pfam" id="PF00011">
    <property type="entry name" value="HSP20"/>
    <property type="match status" value="1"/>
</dbReference>
<comment type="similarity">
    <text evidence="1 2">Belongs to the small heat shock protein (HSP20) family.</text>
</comment>
<dbReference type="PANTHER" id="PTHR11527">
    <property type="entry name" value="HEAT-SHOCK PROTEIN 20 FAMILY MEMBER"/>
    <property type="match status" value="1"/>
</dbReference>
<evidence type="ECO:0000313" key="5">
    <source>
        <dbReference type="EMBL" id="CAB3949552.1"/>
    </source>
</evidence>
<evidence type="ECO:0000313" key="7">
    <source>
        <dbReference type="Proteomes" id="UP000494161"/>
    </source>
</evidence>
<dbReference type="InterPro" id="IPR002068">
    <property type="entry name" value="A-crystallin/Hsp20_dom"/>
</dbReference>
<dbReference type="Proteomes" id="UP000494161">
    <property type="component" value="Unassembled WGS sequence"/>
</dbReference>
<dbReference type="Proteomes" id="UP000494122">
    <property type="component" value="Unassembled WGS sequence"/>
</dbReference>
<feature type="domain" description="SHSP" evidence="3">
    <location>
        <begin position="28"/>
        <end position="141"/>
    </location>
</feature>
<organism evidence="4 6">
    <name type="scientific">Achromobacter ruhlandii</name>
    <dbReference type="NCBI Taxonomy" id="72557"/>
    <lineage>
        <taxon>Bacteria</taxon>
        <taxon>Pseudomonadati</taxon>
        <taxon>Pseudomonadota</taxon>
        <taxon>Betaproteobacteria</taxon>
        <taxon>Burkholderiales</taxon>
        <taxon>Alcaligenaceae</taxon>
        <taxon>Achromobacter</taxon>
    </lineage>
</organism>
<accession>A0A1D8IBD6</accession>
<dbReference type="AlphaFoldDB" id="A0A1D8IBD6"/>
<reference evidence="6 7" key="1">
    <citation type="submission" date="2020-04" db="EMBL/GenBank/DDBJ databases">
        <authorList>
            <person name="De Canck E."/>
        </authorList>
    </citation>
    <scope>NUCLEOTIDE SEQUENCE [LARGE SCALE GENOMIC DNA]</scope>
    <source>
        <strain evidence="4 6">LMG 3328</strain>
        <strain evidence="5 7">LMG 7053</strain>
    </source>
</reference>
<dbReference type="EMBL" id="CADILE010000012">
    <property type="protein sequence ID" value="CAB3894307.1"/>
    <property type="molecule type" value="Genomic_DNA"/>
</dbReference>
<sequence>MSRLTPYSAVSADPFADVFQAFLRPLRQRADGESPRMDLDVTEDGDKYVLKAELPGVDKKDISVQIDGATVMISANKEQRSEVKEEGKVLRRERYWGQIERSVTLASPIDASAAKAACENGVLVLTLPKMAGSQGKTLRIE</sequence>
<proteinExistence type="inferred from homology"/>
<dbReference type="RefSeq" id="WP_049073722.1">
    <property type="nucleotide sequence ID" value="NZ_CADILE010000012.1"/>
</dbReference>
<dbReference type="CDD" id="cd06464">
    <property type="entry name" value="ACD_sHsps-like"/>
    <property type="match status" value="1"/>
</dbReference>
<dbReference type="InterPro" id="IPR008978">
    <property type="entry name" value="HSP20-like_chaperone"/>
</dbReference>
<dbReference type="SUPFAM" id="SSF49764">
    <property type="entry name" value="HSP20-like chaperones"/>
    <property type="match status" value="1"/>
</dbReference>
<dbReference type="PROSITE" id="PS01031">
    <property type="entry name" value="SHSP"/>
    <property type="match status" value="1"/>
</dbReference>
<dbReference type="InterPro" id="IPR031107">
    <property type="entry name" value="Small_HSP"/>
</dbReference>